<dbReference type="NCBIfam" id="TIGR01640">
    <property type="entry name" value="F_box_assoc_1"/>
    <property type="match status" value="1"/>
</dbReference>
<dbReference type="InterPro" id="IPR001810">
    <property type="entry name" value="F-box_dom"/>
</dbReference>
<evidence type="ECO:0008006" key="5">
    <source>
        <dbReference type="Google" id="ProtNLM"/>
    </source>
</evidence>
<accession>A0A5J9T263</accession>
<comment type="caution">
    <text evidence="3">The sequence shown here is derived from an EMBL/GenBank/DDBJ whole genome shotgun (WGS) entry which is preliminary data.</text>
</comment>
<dbReference type="Pfam" id="PF00646">
    <property type="entry name" value="F-box"/>
    <property type="match status" value="1"/>
</dbReference>
<evidence type="ECO:0000313" key="4">
    <source>
        <dbReference type="Proteomes" id="UP000324897"/>
    </source>
</evidence>
<dbReference type="PANTHER" id="PTHR31111">
    <property type="entry name" value="BNAA05G37150D PROTEIN-RELATED"/>
    <property type="match status" value="1"/>
</dbReference>
<organism evidence="3 4">
    <name type="scientific">Eragrostis curvula</name>
    <name type="common">weeping love grass</name>
    <dbReference type="NCBI Taxonomy" id="38414"/>
    <lineage>
        <taxon>Eukaryota</taxon>
        <taxon>Viridiplantae</taxon>
        <taxon>Streptophyta</taxon>
        <taxon>Embryophyta</taxon>
        <taxon>Tracheophyta</taxon>
        <taxon>Spermatophyta</taxon>
        <taxon>Magnoliopsida</taxon>
        <taxon>Liliopsida</taxon>
        <taxon>Poales</taxon>
        <taxon>Poaceae</taxon>
        <taxon>PACMAD clade</taxon>
        <taxon>Chloridoideae</taxon>
        <taxon>Eragrostideae</taxon>
        <taxon>Eragrostidinae</taxon>
        <taxon>Eragrostis</taxon>
    </lineage>
</organism>
<dbReference type="InterPro" id="IPR017451">
    <property type="entry name" value="F-box-assoc_interact_dom"/>
</dbReference>
<feature type="domain" description="F-box" evidence="1">
    <location>
        <begin position="3"/>
        <end position="21"/>
    </location>
</feature>
<dbReference type="AlphaFoldDB" id="A0A5J9T263"/>
<dbReference type="OrthoDB" id="689211at2759"/>
<reference evidence="3 4" key="1">
    <citation type="journal article" date="2019" name="Sci. Rep.">
        <title>A high-quality genome of Eragrostis curvula grass provides insights into Poaceae evolution and supports new strategies to enhance forage quality.</title>
        <authorList>
            <person name="Carballo J."/>
            <person name="Santos B.A.C.M."/>
            <person name="Zappacosta D."/>
            <person name="Garbus I."/>
            <person name="Selva J.P."/>
            <person name="Gallo C.A."/>
            <person name="Diaz A."/>
            <person name="Albertini E."/>
            <person name="Caccamo M."/>
            <person name="Echenique V."/>
        </authorList>
    </citation>
    <scope>NUCLEOTIDE SEQUENCE [LARGE SCALE GENOMIC DNA]</scope>
    <source>
        <strain evidence="4">cv. Victoria</strain>
        <tissue evidence="3">Leaf</tissue>
    </source>
</reference>
<name>A0A5J9T263_9POAL</name>
<sequence>MADRRRLRLVCKQWRDIIDRRAPEQHARTRVLVFNSEWGSSSRAVVFDLNDGSRRHEWTFPCSSRRSRVFLVGTCNGLLCLHESLTSDKDSRFSTTVSVSVTNPITGETTVLPPVPTSWEPEQLREQQYSFGYHPITGQYKVVHIPCLQNQAVIRAVQVFTLGDDASSWRNLPVLDTGVSYHGSCRVVSVDGWTYWLTACSDRVMALDLRDERVTSFRALAATGPAAAYGDAHWMLTNIHAGLGLVLWNAAIGWVKVWVLEDREQQPRWRQIYNLTNRGRSEIDMAPHLTYGEYILSPSWEFSKTPYFCWVRLYCLKVGNLTRCDSEGRRLQPSEWEELIMRAEDSRGGIDTFPFVETLETLPILSTLR</sequence>
<dbReference type="PANTHER" id="PTHR31111:SF133">
    <property type="entry name" value="OS07G0196600 PROTEIN"/>
    <property type="match status" value="1"/>
</dbReference>
<dbReference type="Gramene" id="TVU05390">
    <property type="protein sequence ID" value="TVU05390"/>
    <property type="gene ID" value="EJB05_48550"/>
</dbReference>
<dbReference type="Proteomes" id="UP000324897">
    <property type="component" value="Unassembled WGS sequence"/>
</dbReference>
<dbReference type="EMBL" id="RWGY01000051">
    <property type="protein sequence ID" value="TVU05390.1"/>
    <property type="molecule type" value="Genomic_DNA"/>
</dbReference>
<gene>
    <name evidence="3" type="ORF">EJB05_48550</name>
</gene>
<protein>
    <recommendedName>
        <fullName evidence="5">F-box associated domain-containing protein</fullName>
    </recommendedName>
</protein>
<evidence type="ECO:0000313" key="3">
    <source>
        <dbReference type="EMBL" id="TVU05390.1"/>
    </source>
</evidence>
<dbReference type="InterPro" id="IPR013187">
    <property type="entry name" value="F-box-assoc_dom_typ3"/>
</dbReference>
<evidence type="ECO:0000259" key="1">
    <source>
        <dbReference type="Pfam" id="PF00646"/>
    </source>
</evidence>
<proteinExistence type="predicted"/>
<evidence type="ECO:0000259" key="2">
    <source>
        <dbReference type="Pfam" id="PF08268"/>
    </source>
</evidence>
<dbReference type="Pfam" id="PF08268">
    <property type="entry name" value="FBA_3"/>
    <property type="match status" value="1"/>
</dbReference>
<feature type="non-terminal residue" evidence="3">
    <location>
        <position position="1"/>
    </location>
</feature>
<keyword evidence="4" id="KW-1185">Reference proteome</keyword>
<feature type="domain" description="F-box associated beta-propeller type 3" evidence="2">
    <location>
        <begin position="54"/>
        <end position="300"/>
    </location>
</feature>